<dbReference type="STRING" id="1817895.AUJ95_07285"/>
<evidence type="ECO:0000313" key="3">
    <source>
        <dbReference type="Proteomes" id="UP000183085"/>
    </source>
</evidence>
<comment type="caution">
    <text evidence="2">The sequence shown here is derived from an EMBL/GenBank/DDBJ whole genome shotgun (WGS) entry which is preliminary data.</text>
</comment>
<sequence>MNAITPINGLDTQFDKILNYQTRKNAVQLSGVQTNTTDIAPPFSIPSSEVQVQSTDNEKDFELRKERLREASYNLEAIFVNMLLDEMRKSTGKTEMFHGGYAEDMWEDMLYDEYAKNIAKSNKFGIANTIYNSMEKYL</sequence>
<dbReference type="Proteomes" id="UP000183085">
    <property type="component" value="Unassembled WGS sequence"/>
</dbReference>
<dbReference type="InterPro" id="IPR019301">
    <property type="entry name" value="Flagellar_prot_FlgJ_N"/>
</dbReference>
<dbReference type="AlphaFoldDB" id="A0A1J5E0B8"/>
<protein>
    <recommendedName>
        <fullName evidence="1">Flagellar protein FlgJ N-terminal domain-containing protein</fullName>
    </recommendedName>
</protein>
<organism evidence="2 3">
    <name type="scientific">Candidatus Desantisbacteria bacterium CG2_30_40_21</name>
    <dbReference type="NCBI Taxonomy" id="1817895"/>
    <lineage>
        <taxon>Bacteria</taxon>
        <taxon>Candidatus Desantisiibacteriota</taxon>
    </lineage>
</organism>
<dbReference type="Pfam" id="PF10135">
    <property type="entry name" value="Rod-binding"/>
    <property type="match status" value="1"/>
</dbReference>
<gene>
    <name evidence="2" type="ORF">AUJ95_07285</name>
</gene>
<feature type="domain" description="Flagellar protein FlgJ N-terminal" evidence="1">
    <location>
        <begin position="86"/>
        <end position="132"/>
    </location>
</feature>
<dbReference type="EMBL" id="MNYI01000189">
    <property type="protein sequence ID" value="OIP38058.1"/>
    <property type="molecule type" value="Genomic_DNA"/>
</dbReference>
<evidence type="ECO:0000313" key="2">
    <source>
        <dbReference type="EMBL" id="OIP38058.1"/>
    </source>
</evidence>
<evidence type="ECO:0000259" key="1">
    <source>
        <dbReference type="Pfam" id="PF10135"/>
    </source>
</evidence>
<proteinExistence type="predicted"/>
<accession>A0A1J5E0B8</accession>
<reference evidence="2 3" key="1">
    <citation type="journal article" date="2016" name="Environ. Microbiol.">
        <title>Genomic resolution of a cold subsurface aquifer community provides metabolic insights for novel microbes adapted to high CO concentrations.</title>
        <authorList>
            <person name="Probst A.J."/>
            <person name="Castelle C.J."/>
            <person name="Singh A."/>
            <person name="Brown C.T."/>
            <person name="Anantharaman K."/>
            <person name="Sharon I."/>
            <person name="Hug L.A."/>
            <person name="Burstein D."/>
            <person name="Emerson J.B."/>
            <person name="Thomas B.C."/>
            <person name="Banfield J.F."/>
        </authorList>
    </citation>
    <scope>NUCLEOTIDE SEQUENCE [LARGE SCALE GENOMIC DNA]</scope>
    <source>
        <strain evidence="2">CG2_30_40_21</strain>
    </source>
</reference>
<name>A0A1J5E0B8_9BACT</name>